<reference evidence="2" key="1">
    <citation type="journal article" date="2020" name="G3 (Bethesda)">
        <title>High-Quality Assemblies for Three Invasive Social Wasps from the &lt;i&gt;Vespula&lt;/i&gt; Genus.</title>
        <authorList>
            <person name="Harrop T.W.R."/>
            <person name="Guhlin J."/>
            <person name="McLaughlin G.M."/>
            <person name="Permina E."/>
            <person name="Stockwell P."/>
            <person name="Gilligan J."/>
            <person name="Le Lec M.F."/>
            <person name="Gruber M.A.M."/>
            <person name="Quinn O."/>
            <person name="Lovegrove M."/>
            <person name="Duncan E.J."/>
            <person name="Remnant E.J."/>
            <person name="Van Eeckhoven J."/>
            <person name="Graham B."/>
            <person name="Knapp R.A."/>
            <person name="Langford K.W."/>
            <person name="Kronenberg Z."/>
            <person name="Press M.O."/>
            <person name="Eacker S.M."/>
            <person name="Wilson-Rankin E.E."/>
            <person name="Purcell J."/>
            <person name="Lester P.J."/>
            <person name="Dearden P.K."/>
        </authorList>
    </citation>
    <scope>NUCLEOTIDE SEQUENCE</scope>
    <source>
        <strain evidence="2">Volc-1</strain>
    </source>
</reference>
<evidence type="ECO:0000313" key="2">
    <source>
        <dbReference type="EMBL" id="KAF7415605.1"/>
    </source>
</evidence>
<name>A0A834U3T1_VESPE</name>
<evidence type="ECO:0000256" key="1">
    <source>
        <dbReference type="SAM" id="MobiDB-lite"/>
    </source>
</evidence>
<proteinExistence type="predicted"/>
<dbReference type="Proteomes" id="UP000600918">
    <property type="component" value="Unassembled WGS sequence"/>
</dbReference>
<gene>
    <name evidence="2" type="ORF">H0235_012197</name>
</gene>
<dbReference type="EMBL" id="JACSDY010000011">
    <property type="protein sequence ID" value="KAF7415605.1"/>
    <property type="molecule type" value="Genomic_DNA"/>
</dbReference>
<dbReference type="AlphaFoldDB" id="A0A834U3T1"/>
<comment type="caution">
    <text evidence="2">The sequence shown here is derived from an EMBL/GenBank/DDBJ whole genome shotgun (WGS) entry which is preliminary data.</text>
</comment>
<evidence type="ECO:0000313" key="3">
    <source>
        <dbReference type="Proteomes" id="UP000600918"/>
    </source>
</evidence>
<sequence>MTQDMTMFVPAERGMVAFRERVRKDVDECAEMTSQDTSLKVARMAGSREMGLPRLDLRACLHAMATPNLKESNPISENRRGTHGTASWA</sequence>
<keyword evidence="3" id="KW-1185">Reference proteome</keyword>
<protein>
    <submittedName>
        <fullName evidence="2">Uncharacterized protein</fullName>
    </submittedName>
</protein>
<accession>A0A834U3T1</accession>
<organism evidence="2 3">
    <name type="scientific">Vespula pensylvanica</name>
    <name type="common">Western yellow jacket</name>
    <name type="synonym">Wasp</name>
    <dbReference type="NCBI Taxonomy" id="30213"/>
    <lineage>
        <taxon>Eukaryota</taxon>
        <taxon>Metazoa</taxon>
        <taxon>Ecdysozoa</taxon>
        <taxon>Arthropoda</taxon>
        <taxon>Hexapoda</taxon>
        <taxon>Insecta</taxon>
        <taxon>Pterygota</taxon>
        <taxon>Neoptera</taxon>
        <taxon>Endopterygota</taxon>
        <taxon>Hymenoptera</taxon>
        <taxon>Apocrita</taxon>
        <taxon>Aculeata</taxon>
        <taxon>Vespoidea</taxon>
        <taxon>Vespidae</taxon>
        <taxon>Vespinae</taxon>
        <taxon>Vespula</taxon>
    </lineage>
</organism>
<feature type="region of interest" description="Disordered" evidence="1">
    <location>
        <begin position="70"/>
        <end position="89"/>
    </location>
</feature>